<keyword evidence="1" id="KW-0805">Transcription regulation</keyword>
<dbReference type="GO" id="GO:0003700">
    <property type="term" value="F:DNA-binding transcription factor activity"/>
    <property type="evidence" value="ECO:0007669"/>
    <property type="project" value="InterPro"/>
</dbReference>
<dbReference type="SMART" id="SM00342">
    <property type="entry name" value="HTH_ARAC"/>
    <property type="match status" value="1"/>
</dbReference>
<dbReference type="GO" id="GO:0043565">
    <property type="term" value="F:sequence-specific DNA binding"/>
    <property type="evidence" value="ECO:0007669"/>
    <property type="project" value="InterPro"/>
</dbReference>
<dbReference type="Pfam" id="PF12852">
    <property type="entry name" value="Cupin_6"/>
    <property type="match status" value="1"/>
</dbReference>
<dbReference type="PROSITE" id="PS01124">
    <property type="entry name" value="HTH_ARAC_FAMILY_2"/>
    <property type="match status" value="1"/>
</dbReference>
<dbReference type="RefSeq" id="WP_100343442.1">
    <property type="nucleotide sequence ID" value="NZ_PGFB01000001.1"/>
</dbReference>
<dbReference type="EMBL" id="PGFB01000001">
    <property type="protein sequence ID" value="PJJ65568.1"/>
    <property type="molecule type" value="Genomic_DNA"/>
</dbReference>
<dbReference type="InterPro" id="IPR050204">
    <property type="entry name" value="AraC_XylS_family_regulators"/>
</dbReference>
<proteinExistence type="predicted"/>
<evidence type="ECO:0000256" key="3">
    <source>
        <dbReference type="ARBA" id="ARBA00023163"/>
    </source>
</evidence>
<dbReference type="PANTHER" id="PTHR46796:SF13">
    <property type="entry name" value="HTH-TYPE TRANSCRIPTIONAL ACTIVATOR RHAS"/>
    <property type="match status" value="1"/>
</dbReference>
<dbReference type="AlphaFoldDB" id="A0A2M9C4W3"/>
<evidence type="ECO:0000256" key="2">
    <source>
        <dbReference type="ARBA" id="ARBA00023125"/>
    </source>
</evidence>
<dbReference type="InterPro" id="IPR032783">
    <property type="entry name" value="AraC_lig"/>
</dbReference>
<dbReference type="Pfam" id="PF12833">
    <property type="entry name" value="HTH_18"/>
    <property type="match status" value="1"/>
</dbReference>
<gene>
    <name evidence="5" type="ORF">CLV54_0601</name>
</gene>
<evidence type="ECO:0000313" key="6">
    <source>
        <dbReference type="Proteomes" id="UP000230161"/>
    </source>
</evidence>
<evidence type="ECO:0000256" key="1">
    <source>
        <dbReference type="ARBA" id="ARBA00023015"/>
    </source>
</evidence>
<accession>A0A2M9C4W3</accession>
<organism evidence="5 6">
    <name type="scientific">Compostimonas suwonensis</name>
    <dbReference type="NCBI Taxonomy" id="1048394"/>
    <lineage>
        <taxon>Bacteria</taxon>
        <taxon>Bacillati</taxon>
        <taxon>Actinomycetota</taxon>
        <taxon>Actinomycetes</taxon>
        <taxon>Micrococcales</taxon>
        <taxon>Microbacteriaceae</taxon>
        <taxon>Compostimonas</taxon>
    </lineage>
</organism>
<comment type="caution">
    <text evidence="5">The sequence shown here is derived from an EMBL/GenBank/DDBJ whole genome shotgun (WGS) entry which is preliminary data.</text>
</comment>
<sequence>MDAISGLLAGPRAHSAFLLRSIMDPPWSIRIEDRAPLTVVAVVSGTAVIVPDEASDTGAATTLGQGDVAILRGPDSYTVADRATTPPQVIIHPGQLCTAPDGSELTTMRELGVRSWGNSPDGGTTLLTGTYQFEGEISRRLLSALPPLLVVPRGPTGSPLVPLLAEEIVRDDPGQEAVLDRLLDLVLIAGLRSWFSQPTAEAPAWFRGYSDPVVGTSLRLIHSDAAHPWTVDELARRSRVSRATFARRFTEVVGETPIAYLTEWRLALAADLLHDPQETVASVAGHVGYGSAFALSTAFKRARGVSPREHRARALHA</sequence>
<dbReference type="SUPFAM" id="SSF46689">
    <property type="entry name" value="Homeodomain-like"/>
    <property type="match status" value="2"/>
</dbReference>
<dbReference type="InterPro" id="IPR018060">
    <property type="entry name" value="HTH_AraC"/>
</dbReference>
<dbReference type="PANTHER" id="PTHR46796">
    <property type="entry name" value="HTH-TYPE TRANSCRIPTIONAL ACTIVATOR RHAS-RELATED"/>
    <property type="match status" value="1"/>
</dbReference>
<feature type="domain" description="HTH araC/xylS-type" evidence="4">
    <location>
        <begin position="215"/>
        <end position="313"/>
    </location>
</feature>
<keyword evidence="2 5" id="KW-0238">DNA-binding</keyword>
<evidence type="ECO:0000313" key="5">
    <source>
        <dbReference type="EMBL" id="PJJ65568.1"/>
    </source>
</evidence>
<dbReference type="OrthoDB" id="241790at2"/>
<keyword evidence="3" id="KW-0804">Transcription</keyword>
<dbReference type="Proteomes" id="UP000230161">
    <property type="component" value="Unassembled WGS sequence"/>
</dbReference>
<name>A0A2M9C4W3_9MICO</name>
<keyword evidence="6" id="KW-1185">Reference proteome</keyword>
<dbReference type="InterPro" id="IPR009057">
    <property type="entry name" value="Homeodomain-like_sf"/>
</dbReference>
<protein>
    <submittedName>
        <fullName evidence="5">AraC-like DNA-binding protein</fullName>
    </submittedName>
</protein>
<evidence type="ECO:0000259" key="4">
    <source>
        <dbReference type="PROSITE" id="PS01124"/>
    </source>
</evidence>
<reference evidence="5 6" key="1">
    <citation type="submission" date="2017-11" db="EMBL/GenBank/DDBJ databases">
        <title>Genomic Encyclopedia of Archaeal and Bacterial Type Strains, Phase II (KMG-II): From Individual Species to Whole Genera.</title>
        <authorList>
            <person name="Goeker M."/>
        </authorList>
    </citation>
    <scope>NUCLEOTIDE SEQUENCE [LARGE SCALE GENOMIC DNA]</scope>
    <source>
        <strain evidence="5 6">DSM 25625</strain>
    </source>
</reference>
<dbReference type="Gene3D" id="1.10.10.60">
    <property type="entry name" value="Homeodomain-like"/>
    <property type="match status" value="2"/>
</dbReference>